<keyword evidence="6" id="KW-0106">Calcium</keyword>
<dbReference type="InterPro" id="IPR000008">
    <property type="entry name" value="C2_dom"/>
</dbReference>
<dbReference type="Proteomes" id="UP000504632">
    <property type="component" value="Chromosome 2"/>
</dbReference>
<evidence type="ECO:0000256" key="3">
    <source>
        <dbReference type="ARBA" id="ARBA00022692"/>
    </source>
</evidence>
<dbReference type="CDD" id="cd08376">
    <property type="entry name" value="C2B_MCTP_PRT"/>
    <property type="match status" value="1"/>
</dbReference>
<evidence type="ECO:0000256" key="9">
    <source>
        <dbReference type="SAM" id="MobiDB-lite"/>
    </source>
</evidence>
<evidence type="ECO:0000256" key="7">
    <source>
        <dbReference type="ARBA" id="ARBA00022989"/>
    </source>
</evidence>
<evidence type="ECO:0000313" key="13">
    <source>
        <dbReference type="RefSeq" id="XP_030621191.1"/>
    </source>
</evidence>
<comment type="similarity">
    <text evidence="2">Belongs to the MCTP family.</text>
</comment>
<dbReference type="SUPFAM" id="SSF49562">
    <property type="entry name" value="C2 domain (Calcium/lipid-binding domain, CaLB)"/>
    <property type="match status" value="3"/>
</dbReference>
<dbReference type="GeneID" id="115804841"/>
<dbReference type="PANTHER" id="PTHR45911">
    <property type="entry name" value="C2 DOMAIN-CONTAINING PROTEIN"/>
    <property type="match status" value="1"/>
</dbReference>
<evidence type="ECO:0000256" key="2">
    <source>
        <dbReference type="ARBA" id="ARBA00007923"/>
    </source>
</evidence>
<evidence type="ECO:0000313" key="12">
    <source>
        <dbReference type="Proteomes" id="UP000504632"/>
    </source>
</evidence>
<evidence type="ECO:0000256" key="8">
    <source>
        <dbReference type="ARBA" id="ARBA00023136"/>
    </source>
</evidence>
<gene>
    <name evidence="13" type="primary">mctp2a</name>
</gene>
<feature type="compositionally biased region" description="Basic residues" evidence="9">
    <location>
        <begin position="18"/>
        <end position="37"/>
    </location>
</feature>
<organism evidence="12 13">
    <name type="scientific">Chanos chanos</name>
    <name type="common">Milkfish</name>
    <name type="synonym">Mugil chanos</name>
    <dbReference type="NCBI Taxonomy" id="29144"/>
    <lineage>
        <taxon>Eukaryota</taxon>
        <taxon>Metazoa</taxon>
        <taxon>Chordata</taxon>
        <taxon>Craniata</taxon>
        <taxon>Vertebrata</taxon>
        <taxon>Euteleostomi</taxon>
        <taxon>Actinopterygii</taxon>
        <taxon>Neopterygii</taxon>
        <taxon>Teleostei</taxon>
        <taxon>Ostariophysi</taxon>
        <taxon>Gonorynchiformes</taxon>
        <taxon>Chanidae</taxon>
        <taxon>Chanos</taxon>
    </lineage>
</organism>
<keyword evidence="5" id="KW-0677">Repeat</keyword>
<proteinExistence type="inferred from homology"/>
<feature type="region of interest" description="Disordered" evidence="9">
    <location>
        <begin position="1"/>
        <end position="37"/>
    </location>
</feature>
<accession>A0A6J2UQ39</accession>
<dbReference type="Gene3D" id="2.60.40.150">
    <property type="entry name" value="C2 domain"/>
    <property type="match status" value="3"/>
</dbReference>
<dbReference type="PANTHER" id="PTHR45911:SF9">
    <property type="entry name" value="MULTIPLE C2 AND TRANSMEMBRANE DOMAIN-CONTAINING PROTEIN 2"/>
    <property type="match status" value="1"/>
</dbReference>
<dbReference type="SMART" id="SM00239">
    <property type="entry name" value="C2"/>
    <property type="match status" value="3"/>
</dbReference>
<dbReference type="FunFam" id="2.60.40.150:FF:000019">
    <property type="entry name" value="Multiple C2 and transmembrane domain-containing protein 2 isoform 1"/>
    <property type="match status" value="1"/>
</dbReference>
<feature type="transmembrane region" description="Helical" evidence="10">
    <location>
        <begin position="803"/>
        <end position="832"/>
    </location>
</feature>
<evidence type="ECO:0000259" key="11">
    <source>
        <dbReference type="PROSITE" id="PS50004"/>
    </source>
</evidence>
<dbReference type="OrthoDB" id="5973539at2759"/>
<feature type="compositionally biased region" description="Basic and acidic residues" evidence="9">
    <location>
        <begin position="168"/>
        <end position="177"/>
    </location>
</feature>
<keyword evidence="7 10" id="KW-1133">Transmembrane helix</keyword>
<dbReference type="InterPro" id="IPR035892">
    <property type="entry name" value="C2_domain_sf"/>
</dbReference>
<dbReference type="RefSeq" id="XP_030621191.1">
    <property type="nucleotide sequence ID" value="XM_030765331.1"/>
</dbReference>
<comment type="subcellular location">
    <subcellularLocation>
        <location evidence="1">Membrane</location>
        <topology evidence="1">Multi-pass membrane protein</topology>
    </subcellularLocation>
</comment>
<dbReference type="FunFam" id="2.60.40.150:FF:000174">
    <property type="entry name" value="Multiple C2 domains, transmembrane 2a"/>
    <property type="match status" value="1"/>
</dbReference>
<name>A0A6J2UQ39_CHACN</name>
<dbReference type="CDD" id="cd08377">
    <property type="entry name" value="C2C_MCTP_PRT"/>
    <property type="match status" value="1"/>
</dbReference>
<dbReference type="GO" id="GO:0005509">
    <property type="term" value="F:calcium ion binding"/>
    <property type="evidence" value="ECO:0007669"/>
    <property type="project" value="TreeGrafter"/>
</dbReference>
<dbReference type="CTD" id="562393"/>
<evidence type="ECO:0000256" key="10">
    <source>
        <dbReference type="SAM" id="Phobius"/>
    </source>
</evidence>
<dbReference type="PROSITE" id="PS50004">
    <property type="entry name" value="C2"/>
    <property type="match status" value="3"/>
</dbReference>
<keyword evidence="8 10" id="KW-0472">Membrane</keyword>
<feature type="domain" description="C2" evidence="11">
    <location>
        <begin position="449"/>
        <end position="564"/>
    </location>
</feature>
<keyword evidence="12" id="KW-1185">Reference proteome</keyword>
<feature type="domain" description="C2" evidence="11">
    <location>
        <begin position="604"/>
        <end position="717"/>
    </location>
</feature>
<dbReference type="Pfam" id="PF00168">
    <property type="entry name" value="C2"/>
    <property type="match status" value="3"/>
</dbReference>
<feature type="transmembrane region" description="Helical" evidence="10">
    <location>
        <begin position="904"/>
        <end position="932"/>
    </location>
</feature>
<sequence>MDPKKRTVFSNLREKTKGLRKLGKKSHEKPKKTNLRYRRSISVPDLRASLGEMASLDEIDFEGRISPDSIDQAVSDTLSQMSFPDQISTPGTPPLGRNSLADSSCLVERRHAVTEATVLTRPMRNTPRERATTTWYIADEDSVSLQTPSEKTATSILTENQAPQTDRGSTEAEKQMAPEVSDKLLAALNKAGGSAEKQSPPRKRVLIPPERLSLSEDVSVWNALESTNSTPSEEQTLLPMAIDCDNISEPFSPMSPVEMFVVGSAEYMSEVPNESTDFDTTSLTDRNSGASESPQSGVTQKVQYLLTINLKEGRNLVARDRSGKSDPFVKFKFDGKTFYKSKVVNKNLNPSWNESFSYPVRDLEQSVYLNVYDRDLRSNDFMGSTSFALSKLDLDKTTEMVLRLEDPSSPEPDMGVIIIDACLSIRDGPTKRNRWPLKRRGSFNKGQPISASPRVANSQRIQLWDSVFTIILVEGQDMPDSGQGDVFVRFRLGEQKFRSKNLCIKSNPQWREKFDFNRLQDGSELLQVEVYAKRGRKCEECWGMLDIDLSQVPQNQRQLYTRVLDQGKGRLVFLVTPTPCPGASISDLRAPPLAEPGTYENFIDQYSLRNSTKNIKDVGFLQVKLIKATDLPATDLNRKSDPFCVLELGNSKLQTHTIYKTLNPEWKTVFTFPVKDIHDVLVLSVFGEDGDKAPDLIGRVAIPLLKITNAQSITKQLKKDDLTAPGKGTISLEMEILYNPVRASIQTFQPKEKKFSEDKPKFSKKLLARNIYRVRRLSTAVLYTLQYIQSCFQWESTQRSLTALLIFVITVWLWELFMFPLFLLVLIGWNYFHMTQSTASYSQDLETMSVAEDEDDDEKESEKRGLMEKLHMVQEIILTVQNTLDEAACVGERIKNTFNWSVPFLSYLAGLVLFLATLVLYYIPLRYIVLLWGINKFTKRLRNPYAIDNNEILDFLKRVPSDVQKVQYSEPKALGAQNQQKKKR</sequence>
<dbReference type="PRINTS" id="PR00360">
    <property type="entry name" value="C2DOMAIN"/>
</dbReference>
<feature type="region of interest" description="Disordered" evidence="9">
    <location>
        <begin position="273"/>
        <end position="297"/>
    </location>
</feature>
<keyword evidence="4" id="KW-0479">Metal-binding</keyword>
<reference evidence="13" key="1">
    <citation type="submission" date="2025-08" db="UniProtKB">
        <authorList>
            <consortium name="RefSeq"/>
        </authorList>
    </citation>
    <scope>IDENTIFICATION</scope>
</reference>
<feature type="region of interest" description="Disordered" evidence="9">
    <location>
        <begin position="190"/>
        <end position="210"/>
    </location>
</feature>
<feature type="compositionally biased region" description="Polar residues" evidence="9">
    <location>
        <begin position="143"/>
        <end position="167"/>
    </location>
</feature>
<dbReference type="GO" id="GO:0030672">
    <property type="term" value="C:synaptic vesicle membrane"/>
    <property type="evidence" value="ECO:0007669"/>
    <property type="project" value="TreeGrafter"/>
</dbReference>
<evidence type="ECO:0000256" key="6">
    <source>
        <dbReference type="ARBA" id="ARBA00022837"/>
    </source>
</evidence>
<dbReference type="GO" id="GO:0046928">
    <property type="term" value="P:regulation of neurotransmitter secretion"/>
    <property type="evidence" value="ECO:0007669"/>
    <property type="project" value="TreeGrafter"/>
</dbReference>
<protein>
    <submittedName>
        <fullName evidence="13">Multiple C2 and transmembrane domain-containing protein 2</fullName>
    </submittedName>
</protein>
<evidence type="ECO:0000256" key="1">
    <source>
        <dbReference type="ARBA" id="ARBA00004141"/>
    </source>
</evidence>
<evidence type="ECO:0000256" key="4">
    <source>
        <dbReference type="ARBA" id="ARBA00022723"/>
    </source>
</evidence>
<feature type="region of interest" description="Disordered" evidence="9">
    <location>
        <begin position="139"/>
        <end position="177"/>
    </location>
</feature>
<evidence type="ECO:0000256" key="5">
    <source>
        <dbReference type="ARBA" id="ARBA00022737"/>
    </source>
</evidence>
<dbReference type="AlphaFoldDB" id="A0A6J2UQ39"/>
<keyword evidence="3 10" id="KW-0812">Transmembrane</keyword>
<dbReference type="InParanoid" id="A0A6J2UQ39"/>
<feature type="domain" description="C2" evidence="11">
    <location>
        <begin position="287"/>
        <end position="402"/>
    </location>
</feature>